<evidence type="ECO:0000313" key="4">
    <source>
        <dbReference type="Proteomes" id="UP000292985"/>
    </source>
</evidence>
<feature type="transmembrane region" description="Helical" evidence="1">
    <location>
        <begin position="6"/>
        <end position="22"/>
    </location>
</feature>
<protein>
    <submittedName>
        <fullName evidence="3">Uncharacterized protein</fullName>
    </submittedName>
</protein>
<name>A0A6N2SUS1_CITAM</name>
<dbReference type="AlphaFoldDB" id="A0A6N2SUS1"/>
<evidence type="ECO:0000313" key="2">
    <source>
        <dbReference type="EMBL" id="RYT41482.1"/>
    </source>
</evidence>
<accession>A0A6N2SUS1</accession>
<keyword evidence="1" id="KW-0472">Membrane</keyword>
<reference evidence="3" key="2">
    <citation type="submission" date="2019-11" db="EMBL/GenBank/DDBJ databases">
        <authorList>
            <person name="Feng L."/>
        </authorList>
    </citation>
    <scope>NUCLEOTIDE SEQUENCE</scope>
    <source>
        <strain evidence="3">CAmalonaticusLFYP1</strain>
    </source>
</reference>
<proteinExistence type="predicted"/>
<dbReference type="EMBL" id="RCYA01000010">
    <property type="protein sequence ID" value="RYT41482.1"/>
    <property type="molecule type" value="Genomic_DNA"/>
</dbReference>
<reference evidence="2 4" key="1">
    <citation type="journal article" date="2019" name="Science, e1252229">
        <title>Invertible promoters mediate bacterial phase variation, antibiotic resistance, and host adaptation in the gut.</title>
        <authorList>
            <person name="Jiang X."/>
            <person name="Hall A.B."/>
            <person name="Arthur T.D."/>
            <person name="Plichta D.R."/>
            <person name="Covington C.T."/>
            <person name="Poyet M."/>
            <person name="Crothers J."/>
            <person name="Moses P.L."/>
            <person name="Tolonen A.C."/>
            <person name="Vlamakis H."/>
            <person name="Alm E.J."/>
            <person name="Xavier R.J."/>
        </authorList>
    </citation>
    <scope>NUCLEOTIDE SEQUENCE [LARGE SCALE GENOMIC DNA]</scope>
    <source>
        <strain evidence="4">ca_0067</strain>
        <strain evidence="2">Ca_0067</strain>
    </source>
</reference>
<gene>
    <name evidence="3" type="ORF">CALFYP1_02277</name>
    <name evidence="2" type="ORF">EAJ18_19425</name>
</gene>
<keyword evidence="1" id="KW-0812">Transmembrane</keyword>
<evidence type="ECO:0000313" key="3">
    <source>
        <dbReference type="EMBL" id="VYS96742.1"/>
    </source>
</evidence>
<organism evidence="3">
    <name type="scientific">Citrobacter amalonaticus</name>
    <dbReference type="NCBI Taxonomy" id="35703"/>
    <lineage>
        <taxon>Bacteria</taxon>
        <taxon>Pseudomonadati</taxon>
        <taxon>Pseudomonadota</taxon>
        <taxon>Gammaproteobacteria</taxon>
        <taxon>Enterobacterales</taxon>
        <taxon>Enterobacteriaceae</taxon>
        <taxon>Citrobacter</taxon>
    </lineage>
</organism>
<evidence type="ECO:0000256" key="1">
    <source>
        <dbReference type="SAM" id="Phobius"/>
    </source>
</evidence>
<sequence length="79" mass="8807">MIMAMIFIVISICGVLQIYLSLKKTKEIKGKILSTNIIASQEVANKKQPFKDSMAGVFIFIEKLHANLIGKKTSTFLSM</sequence>
<dbReference type="EMBL" id="CACRTI010000002">
    <property type="protein sequence ID" value="VYS96742.1"/>
    <property type="molecule type" value="Genomic_DNA"/>
</dbReference>
<keyword evidence="4" id="KW-1185">Reference proteome</keyword>
<dbReference type="Proteomes" id="UP000292985">
    <property type="component" value="Unassembled WGS sequence"/>
</dbReference>
<keyword evidence="1" id="KW-1133">Transmembrane helix</keyword>